<evidence type="ECO:0000256" key="1">
    <source>
        <dbReference type="ARBA" id="ARBA00008007"/>
    </source>
</evidence>
<dbReference type="InterPro" id="IPR000836">
    <property type="entry name" value="PRTase_dom"/>
</dbReference>
<dbReference type="SUPFAM" id="SSF53271">
    <property type="entry name" value="PRTase-like"/>
    <property type="match status" value="1"/>
</dbReference>
<dbReference type="AlphaFoldDB" id="A0A6A0BFK0"/>
<protein>
    <submittedName>
        <fullName evidence="3">Amidophosphoribosyltransferase</fullName>
    </submittedName>
</protein>
<gene>
    <name evidence="3" type="primary">comFC</name>
    <name evidence="3" type="ORF">Hs30E_11580</name>
</gene>
<keyword evidence="4" id="KW-1185">Reference proteome</keyword>
<reference evidence="3 4" key="1">
    <citation type="submission" date="2020-02" db="EMBL/GenBank/DDBJ databases">
        <title>Draft genome sequence of Lactococcus sp. Hs30E4-3.</title>
        <authorList>
            <person name="Noda S."/>
            <person name="Yuki M."/>
            <person name="Ohkuma M."/>
        </authorList>
    </citation>
    <scope>NUCLEOTIDE SEQUENCE [LARGE SCALE GENOMIC DNA]</scope>
    <source>
        <strain evidence="3 4">Hs30E4-3</strain>
    </source>
</reference>
<dbReference type="PANTHER" id="PTHR47505">
    <property type="entry name" value="DNA UTILIZATION PROTEIN YHGH"/>
    <property type="match status" value="1"/>
</dbReference>
<dbReference type="InterPro" id="IPR051910">
    <property type="entry name" value="ComF/GntX_DNA_util-trans"/>
</dbReference>
<evidence type="ECO:0000313" key="4">
    <source>
        <dbReference type="Proteomes" id="UP000480303"/>
    </source>
</evidence>
<organism evidence="3 4">
    <name type="scientific">Pseudolactococcus hodotermopsidis</name>
    <dbReference type="NCBI Taxonomy" id="2709157"/>
    <lineage>
        <taxon>Bacteria</taxon>
        <taxon>Bacillati</taxon>
        <taxon>Bacillota</taxon>
        <taxon>Bacilli</taxon>
        <taxon>Lactobacillales</taxon>
        <taxon>Streptococcaceae</taxon>
        <taxon>Pseudolactococcus</taxon>
    </lineage>
</organism>
<accession>A0A6A0BFK0</accession>
<dbReference type="PANTHER" id="PTHR47505:SF1">
    <property type="entry name" value="DNA UTILIZATION PROTEIN YHGH"/>
    <property type="match status" value="1"/>
</dbReference>
<dbReference type="Gene3D" id="3.40.50.2020">
    <property type="match status" value="1"/>
</dbReference>
<evidence type="ECO:0000313" key="3">
    <source>
        <dbReference type="EMBL" id="GFH42607.1"/>
    </source>
</evidence>
<keyword evidence="3" id="KW-0808">Transferase</keyword>
<dbReference type="Pfam" id="PF00156">
    <property type="entry name" value="Pribosyltran"/>
    <property type="match status" value="1"/>
</dbReference>
<comment type="similarity">
    <text evidence="1">Belongs to the ComF/GntX family.</text>
</comment>
<name>A0A6A0BFK0_9LACT</name>
<dbReference type="Proteomes" id="UP000480303">
    <property type="component" value="Unassembled WGS sequence"/>
</dbReference>
<sequence length="215" mass="24467">MTTCLLCHNTLTPTVKFSDIFLSQVNHETICQTCFAQFELISDQHCQICYKPEIDGVCSECAERSEQTPHRAIFHYNNFAKAYFQTYKFNGDFRLRSAFDTKLATTLKNQIIVPIPVSAERLQTRGFNQLTGFLNSAKLPYLDILTKNETAHQSHKTRAERLSSENPFTLKNACHIPEKLVIFDDIYTTGTTLRHAISLLKNAGCANVSTFSLFR</sequence>
<proteinExistence type="inferred from homology"/>
<dbReference type="GO" id="GO:0016757">
    <property type="term" value="F:glycosyltransferase activity"/>
    <property type="evidence" value="ECO:0007669"/>
    <property type="project" value="UniProtKB-KW"/>
</dbReference>
<dbReference type="EMBL" id="BLLI01000031">
    <property type="protein sequence ID" value="GFH42607.1"/>
    <property type="molecule type" value="Genomic_DNA"/>
</dbReference>
<dbReference type="RefSeq" id="WP_172208796.1">
    <property type="nucleotide sequence ID" value="NZ_BLLI01000031.1"/>
</dbReference>
<feature type="domain" description="Phosphoribosyltransferase" evidence="2">
    <location>
        <begin position="107"/>
        <end position="213"/>
    </location>
</feature>
<keyword evidence="3" id="KW-0328">Glycosyltransferase</keyword>
<dbReference type="CDD" id="cd06223">
    <property type="entry name" value="PRTases_typeI"/>
    <property type="match status" value="1"/>
</dbReference>
<evidence type="ECO:0000259" key="2">
    <source>
        <dbReference type="Pfam" id="PF00156"/>
    </source>
</evidence>
<dbReference type="InterPro" id="IPR029057">
    <property type="entry name" value="PRTase-like"/>
</dbReference>
<comment type="caution">
    <text evidence="3">The sequence shown here is derived from an EMBL/GenBank/DDBJ whole genome shotgun (WGS) entry which is preliminary data.</text>
</comment>